<dbReference type="InterPro" id="IPR004193">
    <property type="entry name" value="Glyco_hydro_13_N"/>
</dbReference>
<dbReference type="SUPFAM" id="SSF81296">
    <property type="entry name" value="E set domains"/>
    <property type="match status" value="2"/>
</dbReference>
<evidence type="ECO:0000256" key="2">
    <source>
        <dbReference type="SAM" id="MobiDB-lite"/>
    </source>
</evidence>
<protein>
    <submittedName>
        <fullName evidence="5">Pullulanase-type alpha-1,6-glucosidase</fullName>
    </submittedName>
</protein>
<dbReference type="Pfam" id="PF22058">
    <property type="entry name" value="X25_BaPul_like"/>
    <property type="match status" value="3"/>
</dbReference>
<dbReference type="InterPro" id="IPR013780">
    <property type="entry name" value="Glyco_hydro_b"/>
</dbReference>
<dbReference type="Pfam" id="PF17967">
    <property type="entry name" value="Pullulanase_N2"/>
    <property type="match status" value="1"/>
</dbReference>
<dbReference type="CDD" id="cd02860">
    <property type="entry name" value="E_set_Pullulanase"/>
    <property type="match status" value="1"/>
</dbReference>
<evidence type="ECO:0000256" key="1">
    <source>
        <dbReference type="ARBA" id="ARBA00008061"/>
    </source>
</evidence>
<comment type="caution">
    <text evidence="5">The sequence shown here is derived from an EMBL/GenBank/DDBJ whole genome shotgun (WGS) entry which is preliminary data.</text>
</comment>
<dbReference type="InterPro" id="IPR054409">
    <property type="entry name" value="X25_BaPul-like"/>
</dbReference>
<dbReference type="Pfam" id="PF00128">
    <property type="entry name" value="Alpha-amylase"/>
    <property type="match status" value="1"/>
</dbReference>
<name>A0ABS1LBB9_9ACTN</name>
<sequence>MRRPSPSVLALGLVTLAASLTPLAPAAAEHRAAPPSSVTLVGNLQDELGCAADWAPDCSATGLSRQDDGTWAFVADVPAGGYEYKVAIDGSWDESYGAGGTSGGANLPLVLEHDARLRFTYDDETHRIAVAPAEQPVPTPTAADRALAGTSLRGPLTRENFYFVMADRFANGDPTNDTGGLSGDRLQTGFDPTDKGFFHGGDIKGLSDRLDYVAGLGTTAIWLTPSFKNRPVQGTGADASAGYHGYWVTDFTQIDPHFATNAELEAFIAEAHARGIKVFFDIITNHTADVIDYEEKQYGYVPKADEPYRDAAGNVFDDRDHVGTSDFPALDARTSFPYTPTFRSEADRTVKVPAWLNDPTNYHNRGDSTFAGESSTYGDFVGLDDLFTEKPEVVEGMTDVYETWVDLGIDGFRIDTAKHVNMEFWQQFAPAIRDHAASIGNDDFFAFGEVYDANPTYLSTFSTEGRLDATLDFGFQDVGTGFAKGGATTRLRDFYAADDWYTDTDSNAYASPTFLGNHDMGRIGTFLKDSDSVLQRDQLAHALMYLTRGQPVVYYGDEQGFVGDGGDKDAREDMFASEVASYNDNDLIGTDATTADANYDTGHPLYRTIRALAALRKAYPALADGAQLHRYASDQAGVYAFSRIDATERREFLVAANNATTAKTVTVGTEMRRSSFTQVWPAAQRSEKKSMRTDAEGRTTITVPPLSAVVWRANGTLARRAAAPAINLEKPSAGGTVGGRAPITVAVPDGGFNQVTVAWRPAGAGEWTALGTDDNAPYRVVHDVRSLAAGTLVEYRAVLRDSSGNLSVASSYATVGDPEAEPTPGGGGGGGPVTQPDAVSVPGSHNSEMGCPGDWQPDCAQAQMSLDAKDLVWKKQVVLPAGDFAYKAAINGTWDENYGAGAVRGGGDIPLTVPAGGRSVTFYYEHGSHWITSDADGPIITLAGSMQSELGCPGDWDPSCMRGWLKDPDGDGTYTWTGTLPAGSYATKVAHGLTWDENYGQDGVAGGADIPFDVPAGGVDVVFSYDVSTHRLQVSTRSAGAAPDLTKARAQWLRRDLVAWDVPDPGSRRYRLHWSQAGDLAVDAEDVTGGSSVPLTYDPAGLPADVLADFPQLEGYEAFRLDRAASKRVPEILTGQLAVASYDRSGALHDATGVQVPGVLDDVYAAAAGADLGVSWRGGRPTLALWAPTAQDVSATVAGRRVAMTRRSDGTWTVTGPASWKGAAYTYGVTVFSPAAGEVATNEVTDPYSVALTANSQKSLVADLADPALAPPGWSSTRAPVIAQPEDRNVYELHVRDFSIGDETVPAAERGTYLAFTHDDSAGMRHLRRLASAGLNTVHLLPAFDIATIEERRSAQAVPDCDLSSLPRDSERQQECVDAVRPRDGFNWGYDPLHYTTPEGSYATDPEGTRRTVEYRRMVQALNRNGMQVVMDVVYNHTAASGQDPKSVLDRVVPGYYQRLSATGAVENSTCCSNTATEHRMMEKLMIDSVLTWARDYKVNGFRFDLMGHHSLENMTHLRAALDRLTVKKDGIDGKGIYLYGEGWNFGEVADDARFVQATQRNLAGTGIGSFSDRLRDAVRGGGPFDEDPRVQGFGSGLWTDPNGSPANGTPDEQLATLLHDQDLVKLGLAGNLADFTFRDSSGAEVVGSEVDYNGQPAGYAADPSETVTYVDAHDNETLYDSLAFKLPQGTSMADRVRMNTVSLSTVALSQGVVFWHAGTDLLRSKSLDRNSYDSGDWFNRVDWQRRDNTFGSGLPLRGDNEAKWSYMKPLLADPALDPTPAAMDAAHAQAQDLLRIRMSSRLFRLGTREAIQAKVSFLDAEPGVIAMLIDDTAGADADPRRDGILVVFNASPQEQTVGGTGAGWRLHQVQASGTDAVVKGSTVAADAVTVPARTTAVFER</sequence>
<comment type="similarity">
    <text evidence="1">Belongs to the glycosyl hydrolase 13 family.</text>
</comment>
<dbReference type="InterPro" id="IPR006047">
    <property type="entry name" value="GH13_cat_dom"/>
</dbReference>
<reference evidence="5 6" key="1">
    <citation type="submission" date="2021-01" db="EMBL/GenBank/DDBJ databases">
        <title>Genome seq and assembly of Nocardiodes sp. G10.</title>
        <authorList>
            <person name="Chhetri G."/>
        </authorList>
    </citation>
    <scope>NUCLEOTIDE SEQUENCE [LARGE SCALE GENOMIC DNA]</scope>
    <source>
        <strain evidence="5 6">G10</strain>
    </source>
</reference>
<feature type="signal peptide" evidence="3">
    <location>
        <begin position="1"/>
        <end position="26"/>
    </location>
</feature>
<dbReference type="Pfam" id="PF02922">
    <property type="entry name" value="CBM_48"/>
    <property type="match status" value="1"/>
</dbReference>
<dbReference type="InterPro" id="IPR040671">
    <property type="entry name" value="Pullulanase_N2"/>
</dbReference>
<keyword evidence="3" id="KW-0732">Signal</keyword>
<dbReference type="InterPro" id="IPR024561">
    <property type="entry name" value="Pullul_strch_C"/>
</dbReference>
<dbReference type="Gene3D" id="2.60.40.1130">
    <property type="entry name" value="Rab geranylgeranyltransferase alpha-subunit, insert domain"/>
    <property type="match status" value="1"/>
</dbReference>
<dbReference type="RefSeq" id="WP_201938195.1">
    <property type="nucleotide sequence ID" value="NZ_JAERSG010000004.1"/>
</dbReference>
<dbReference type="CDD" id="cd11341">
    <property type="entry name" value="AmyAc_Pullulanase_LD-like"/>
    <property type="match status" value="1"/>
</dbReference>
<dbReference type="PANTHER" id="PTHR43002">
    <property type="entry name" value="GLYCOGEN DEBRANCHING ENZYME"/>
    <property type="match status" value="1"/>
</dbReference>
<evidence type="ECO:0000313" key="5">
    <source>
        <dbReference type="EMBL" id="MBL0748838.1"/>
    </source>
</evidence>
<evidence type="ECO:0000313" key="6">
    <source>
        <dbReference type="Proteomes" id="UP000636918"/>
    </source>
</evidence>
<dbReference type="NCBIfam" id="TIGR02103">
    <property type="entry name" value="pullul_strch"/>
    <property type="match status" value="1"/>
</dbReference>
<dbReference type="InterPro" id="IPR017853">
    <property type="entry name" value="GH"/>
</dbReference>
<feature type="region of interest" description="Disordered" evidence="2">
    <location>
        <begin position="814"/>
        <end position="856"/>
    </location>
</feature>
<dbReference type="InterPro" id="IPR006048">
    <property type="entry name" value="A-amylase/branching_C"/>
</dbReference>
<keyword evidence="6" id="KW-1185">Reference proteome</keyword>
<gene>
    <name evidence="5" type="primary">pulA</name>
    <name evidence="5" type="ORF">JI751_14550</name>
</gene>
<dbReference type="SMART" id="SM00642">
    <property type="entry name" value="Aamy"/>
    <property type="match status" value="1"/>
</dbReference>
<dbReference type="SUPFAM" id="SSF51011">
    <property type="entry name" value="Glycosyl hydrolase domain"/>
    <property type="match status" value="2"/>
</dbReference>
<dbReference type="Proteomes" id="UP000636918">
    <property type="component" value="Unassembled WGS sequence"/>
</dbReference>
<dbReference type="Pfam" id="PF02806">
    <property type="entry name" value="Alpha-amylase_C"/>
    <property type="match status" value="1"/>
</dbReference>
<evidence type="ECO:0000259" key="4">
    <source>
        <dbReference type="SMART" id="SM00642"/>
    </source>
</evidence>
<dbReference type="EMBL" id="JAERSG010000004">
    <property type="protein sequence ID" value="MBL0748838.1"/>
    <property type="molecule type" value="Genomic_DNA"/>
</dbReference>
<dbReference type="SUPFAM" id="SSF51445">
    <property type="entry name" value="(Trans)glycosidases"/>
    <property type="match status" value="2"/>
</dbReference>
<dbReference type="InterPro" id="IPR014756">
    <property type="entry name" value="Ig_E-set"/>
</dbReference>
<dbReference type="Gene3D" id="2.60.40.10">
    <property type="entry name" value="Immunoglobulins"/>
    <property type="match status" value="4"/>
</dbReference>
<evidence type="ECO:0000256" key="3">
    <source>
        <dbReference type="SAM" id="SignalP"/>
    </source>
</evidence>
<feature type="chain" id="PRO_5047289503" evidence="3">
    <location>
        <begin position="27"/>
        <end position="1901"/>
    </location>
</feature>
<dbReference type="Pfam" id="PF11852">
    <property type="entry name" value="Pullul_strch_C"/>
    <property type="match status" value="1"/>
</dbReference>
<dbReference type="Gene3D" id="2.60.40.1180">
    <property type="entry name" value="Golgi alpha-mannosidase II"/>
    <property type="match status" value="2"/>
</dbReference>
<dbReference type="InterPro" id="IPR011839">
    <property type="entry name" value="Pullul_strch"/>
</dbReference>
<feature type="domain" description="Glycosyl hydrolase family 13 catalytic" evidence="4">
    <location>
        <begin position="163"/>
        <end position="616"/>
    </location>
</feature>
<accession>A0ABS1LBB9</accession>
<dbReference type="Gene3D" id="3.20.20.80">
    <property type="entry name" value="Glycosidases"/>
    <property type="match status" value="2"/>
</dbReference>
<organism evidence="5 6">
    <name type="scientific">Nocardioides baculatus</name>
    <dbReference type="NCBI Taxonomy" id="2801337"/>
    <lineage>
        <taxon>Bacteria</taxon>
        <taxon>Bacillati</taxon>
        <taxon>Actinomycetota</taxon>
        <taxon>Actinomycetes</taxon>
        <taxon>Propionibacteriales</taxon>
        <taxon>Nocardioidaceae</taxon>
        <taxon>Nocardioides</taxon>
    </lineage>
</organism>
<proteinExistence type="inferred from homology"/>
<dbReference type="InterPro" id="IPR013783">
    <property type="entry name" value="Ig-like_fold"/>
</dbReference>
<dbReference type="CDD" id="cd11339">
    <property type="entry name" value="AmyAc_bac_CMD_like_2"/>
    <property type="match status" value="1"/>
</dbReference>
<dbReference type="CDD" id="cd12962">
    <property type="entry name" value="X25_BaPul_like"/>
    <property type="match status" value="3"/>
</dbReference>